<dbReference type="RefSeq" id="WP_238193049.1">
    <property type="nucleotide sequence ID" value="NZ_BPQJ01000044.1"/>
</dbReference>
<dbReference type="Gene3D" id="3.40.50.300">
    <property type="entry name" value="P-loop containing nucleotide triphosphate hydrolases"/>
    <property type="match status" value="1"/>
</dbReference>
<evidence type="ECO:0000313" key="2">
    <source>
        <dbReference type="EMBL" id="GJD65658.1"/>
    </source>
</evidence>
<organism evidence="2 3">
    <name type="scientific">Methylobacterium frigidaeris</name>
    <dbReference type="NCBI Taxonomy" id="2038277"/>
    <lineage>
        <taxon>Bacteria</taxon>
        <taxon>Pseudomonadati</taxon>
        <taxon>Pseudomonadota</taxon>
        <taxon>Alphaproteobacteria</taxon>
        <taxon>Hyphomicrobiales</taxon>
        <taxon>Methylobacteriaceae</taxon>
        <taxon>Methylobacterium</taxon>
    </lineage>
</organism>
<evidence type="ECO:0000256" key="1">
    <source>
        <dbReference type="SAM" id="Coils"/>
    </source>
</evidence>
<keyword evidence="1" id="KW-0175">Coiled coil</keyword>
<keyword evidence="3" id="KW-1185">Reference proteome</keyword>
<reference evidence="2" key="2">
    <citation type="submission" date="2021-08" db="EMBL/GenBank/DDBJ databases">
        <authorList>
            <person name="Tani A."/>
            <person name="Ola A."/>
            <person name="Ogura Y."/>
            <person name="Katsura K."/>
            <person name="Hayashi T."/>
        </authorList>
    </citation>
    <scope>NUCLEOTIDE SEQUENCE</scope>
    <source>
        <strain evidence="2">JCM 32048</strain>
    </source>
</reference>
<dbReference type="EMBL" id="BPQJ01000044">
    <property type="protein sequence ID" value="GJD65658.1"/>
    <property type="molecule type" value="Genomic_DNA"/>
</dbReference>
<evidence type="ECO:0008006" key="4">
    <source>
        <dbReference type="Google" id="ProtNLM"/>
    </source>
</evidence>
<reference evidence="2" key="1">
    <citation type="journal article" date="2016" name="Front. Microbiol.">
        <title>Genome Sequence of the Piezophilic, Mesophilic Sulfate-Reducing Bacterium Desulfovibrio indicus J2T.</title>
        <authorList>
            <person name="Cao J."/>
            <person name="Maignien L."/>
            <person name="Shao Z."/>
            <person name="Alain K."/>
            <person name="Jebbar M."/>
        </authorList>
    </citation>
    <scope>NUCLEOTIDE SEQUENCE</scope>
    <source>
        <strain evidence="2">JCM 32048</strain>
    </source>
</reference>
<evidence type="ECO:0000313" key="3">
    <source>
        <dbReference type="Proteomes" id="UP001055286"/>
    </source>
</evidence>
<sequence>MTALLTLRHLAFTGPDAVGAGLSFDDGLNILYGASNTGKSFAVEALNFMFGGSKPPEAIEEAAPYDRAWLGLRLPDGAEVTLSRALAGHGFTVHPGLVTAPGDGGFTLGHEHDPKSDANLSMHLLRLLGFGRKELVKNANGEKDTLSFRHLAPYLFTSEETIIAKRSPILASGQHIFATVERNVFKLLLTGIDDSAVTPSIPPKTLAAVKAGKIELVDEWLAGIDRELGDSPPSREELKDQADRLEESLEALRRDLAHAQDRLDGLVGERRRTRDGRDEARARAADLELTLTQFAKLDEVYISDIERLQAVEEGGALLLAMTGHECPVCGAPPGAQVHKAHVEEIGRSHGAAAAEIRKIRRDRADLAGVMRSLKAEATGLRSREAVLVEELADLDASLDEARPAERDFRRRYEGFTAEQAWVSRLLDLYRRRDRLMVERSRLDVPIPKRPAGEKAATGLDGPTAHAFAQVVLQVLQAWGFPGRPSVSFDLELQDIRLDGKERSANGKGVRALLHAAMKVALLVFCHQRGRPHPGFVVLDTPLLTYREPLRSRHGALSADEQVLKDSGVAGRFYAHLAGLSEIGQFLIVENSDPPPEALARANVQLFSGEPGDGRYGLFPQRPAVNNGQSPT</sequence>
<feature type="coiled-coil region" evidence="1">
    <location>
        <begin position="235"/>
        <end position="269"/>
    </location>
</feature>
<comment type="caution">
    <text evidence="2">The sequence shown here is derived from an EMBL/GenBank/DDBJ whole genome shotgun (WGS) entry which is preliminary data.</text>
</comment>
<proteinExistence type="predicted"/>
<dbReference type="InterPro" id="IPR027417">
    <property type="entry name" value="P-loop_NTPase"/>
</dbReference>
<name>A0AA37HGW9_9HYPH</name>
<protein>
    <recommendedName>
        <fullName evidence="4">Rad50/SbcC-type AAA domain-containing protein</fullName>
    </recommendedName>
</protein>
<dbReference type="Proteomes" id="UP001055286">
    <property type="component" value="Unassembled WGS sequence"/>
</dbReference>
<dbReference type="AlphaFoldDB" id="A0AA37HGW9"/>
<accession>A0AA37HGW9</accession>
<gene>
    <name evidence="2" type="ORF">MPEAHAMD_5853</name>
</gene>